<evidence type="ECO:0000313" key="3">
    <source>
        <dbReference type="Proteomes" id="UP000693892"/>
    </source>
</evidence>
<dbReference type="InterPro" id="IPR014922">
    <property type="entry name" value="YdhG-like"/>
</dbReference>
<gene>
    <name evidence="2" type="ORF">LEUCIP111803_01816</name>
</gene>
<organism evidence="2 3">
    <name type="scientific">Leucobacter soli</name>
    <dbReference type="NCBI Taxonomy" id="2812850"/>
    <lineage>
        <taxon>Bacteria</taxon>
        <taxon>Bacillati</taxon>
        <taxon>Actinomycetota</taxon>
        <taxon>Actinomycetes</taxon>
        <taxon>Micrococcales</taxon>
        <taxon>Microbacteriaceae</taxon>
        <taxon>Leucobacter</taxon>
    </lineage>
</organism>
<dbReference type="Pfam" id="PF08818">
    <property type="entry name" value="DUF1801"/>
    <property type="match status" value="1"/>
</dbReference>
<protein>
    <recommendedName>
        <fullName evidence="1">YdhG-like domain-containing protein</fullName>
    </recommendedName>
</protein>
<proteinExistence type="predicted"/>
<dbReference type="AlphaFoldDB" id="A0A916NI78"/>
<reference evidence="2" key="1">
    <citation type="submission" date="2021-06" db="EMBL/GenBank/DDBJ databases">
        <authorList>
            <person name="Criscuolo A."/>
        </authorList>
    </citation>
    <scope>NUCLEOTIDE SEQUENCE</scope>
    <source>
        <strain evidence="2">CIP111803</strain>
    </source>
</reference>
<evidence type="ECO:0000313" key="2">
    <source>
        <dbReference type="EMBL" id="CAG7614770.1"/>
    </source>
</evidence>
<accession>A0A916NI78</accession>
<name>A0A916NI78_9MICO</name>
<keyword evidence="3" id="KW-1185">Reference proteome</keyword>
<comment type="caution">
    <text evidence="2">The sequence shown here is derived from an EMBL/GenBank/DDBJ whole genome shotgun (WGS) entry which is preliminary data.</text>
</comment>
<dbReference type="RefSeq" id="WP_218115650.1">
    <property type="nucleotide sequence ID" value="NZ_CAJVAP010000020.1"/>
</dbReference>
<sequence length="169" mass="18322">MDEVVAYLDRFPAEVRARLEALRAMVRERCPLAVESVSYGLIGYKLGGRPLIYLGGFKNHIGLYATPVGHEAFAAEFAAYKQGKGSVQFPLSEPLPTDLIARVIAHRVEAVSEELPAIGRPATGALAEIGVTRAGQLADYSEKELLALHGVGQKAIRLLREAGVRLRDD</sequence>
<dbReference type="EMBL" id="CAJVAP010000020">
    <property type="protein sequence ID" value="CAG7614770.1"/>
    <property type="molecule type" value="Genomic_DNA"/>
</dbReference>
<evidence type="ECO:0000259" key="1">
    <source>
        <dbReference type="Pfam" id="PF08818"/>
    </source>
</evidence>
<feature type="domain" description="YdhG-like" evidence="1">
    <location>
        <begin position="16"/>
        <end position="108"/>
    </location>
</feature>
<dbReference type="Proteomes" id="UP000693892">
    <property type="component" value="Unassembled WGS sequence"/>
</dbReference>